<feature type="transmembrane region" description="Helical" evidence="2">
    <location>
        <begin position="166"/>
        <end position="187"/>
    </location>
</feature>
<comment type="caution">
    <text evidence="3">The sequence shown here is derived from an EMBL/GenBank/DDBJ whole genome shotgun (WGS) entry which is preliminary data.</text>
</comment>
<name>A0AAV6U163_9ARAC</name>
<dbReference type="InterPro" id="IPR052728">
    <property type="entry name" value="O2_lipid_transport_reg"/>
</dbReference>
<feature type="compositionally biased region" description="Gly residues" evidence="1">
    <location>
        <begin position="272"/>
        <end position="283"/>
    </location>
</feature>
<dbReference type="PANTHER" id="PTHR11161">
    <property type="entry name" value="O-ACYLTRANSFERASE"/>
    <property type="match status" value="1"/>
</dbReference>
<evidence type="ECO:0000256" key="1">
    <source>
        <dbReference type="SAM" id="MobiDB-lite"/>
    </source>
</evidence>
<keyword evidence="2" id="KW-0472">Membrane</keyword>
<feature type="transmembrane region" description="Helical" evidence="2">
    <location>
        <begin position="58"/>
        <end position="75"/>
    </location>
</feature>
<dbReference type="Proteomes" id="UP000827092">
    <property type="component" value="Unassembled WGS sequence"/>
</dbReference>
<feature type="transmembrane region" description="Helical" evidence="2">
    <location>
        <begin position="87"/>
        <end position="108"/>
    </location>
</feature>
<keyword evidence="2" id="KW-1133">Transmembrane helix</keyword>
<reference evidence="3 4" key="1">
    <citation type="journal article" date="2022" name="Nat. Ecol. Evol.">
        <title>A masculinizing supergene underlies an exaggerated male reproductive morph in a spider.</title>
        <authorList>
            <person name="Hendrickx F."/>
            <person name="De Corte Z."/>
            <person name="Sonet G."/>
            <person name="Van Belleghem S.M."/>
            <person name="Kostlbacher S."/>
            <person name="Vangestel C."/>
        </authorList>
    </citation>
    <scope>NUCLEOTIDE SEQUENCE [LARGE SCALE GENOMIC DNA]</scope>
    <source>
        <strain evidence="3">W744_W776</strain>
    </source>
</reference>
<evidence type="ECO:0000313" key="3">
    <source>
        <dbReference type="EMBL" id="KAG8178207.1"/>
    </source>
</evidence>
<evidence type="ECO:0008006" key="5">
    <source>
        <dbReference type="Google" id="ProtNLM"/>
    </source>
</evidence>
<feature type="transmembrane region" description="Helical" evidence="2">
    <location>
        <begin position="193"/>
        <end position="216"/>
    </location>
</feature>
<keyword evidence="2" id="KW-0812">Transmembrane</keyword>
<dbReference type="PANTHER" id="PTHR11161:SF0">
    <property type="entry name" value="O-ACYLTRANSFERASE LIKE PROTEIN"/>
    <property type="match status" value="1"/>
</dbReference>
<feature type="transmembrane region" description="Helical" evidence="2">
    <location>
        <begin position="128"/>
        <end position="154"/>
    </location>
</feature>
<sequence length="329" mass="36295">MIEWPKLGAVVGVALTIGLSAVAAIVNLIHDLPPSPLGLFPDPDDRVYVEVPNYFKPYGHAGPYFVGMLLGYILVKKPKIVIPRALRIFGWLFFSALQVTIIYGAYPWNNGDVPGPTISALYAGTSKLVWAFGIFWLLFVCTTGNGGVINDILAWKFWTPMARLSYVFYLLHPIVIWVHEAFAHQVMYTSHYFWVYNILGHYMVSMVLALIVSLTFEAPFLALEKVLFGMGGGDRQEEATPKKVGSASDPPSYESEMRHQRTFTKTNSNGHSNGGQSNGGHSNGGYRNSGDGLYRPTRENGVGQSQRGVVENGFGQQRGGHENGAFCRL</sequence>
<evidence type="ECO:0000313" key="4">
    <source>
        <dbReference type="Proteomes" id="UP000827092"/>
    </source>
</evidence>
<keyword evidence="4" id="KW-1185">Reference proteome</keyword>
<protein>
    <recommendedName>
        <fullName evidence="5">Acyltransferase 3 domain-containing protein</fullName>
    </recommendedName>
</protein>
<gene>
    <name evidence="3" type="ORF">JTE90_026975</name>
</gene>
<feature type="transmembrane region" description="Helical" evidence="2">
    <location>
        <begin position="7"/>
        <end position="29"/>
    </location>
</feature>
<proteinExistence type="predicted"/>
<dbReference type="AlphaFoldDB" id="A0AAV6U163"/>
<organism evidence="3 4">
    <name type="scientific">Oedothorax gibbosus</name>
    <dbReference type="NCBI Taxonomy" id="931172"/>
    <lineage>
        <taxon>Eukaryota</taxon>
        <taxon>Metazoa</taxon>
        <taxon>Ecdysozoa</taxon>
        <taxon>Arthropoda</taxon>
        <taxon>Chelicerata</taxon>
        <taxon>Arachnida</taxon>
        <taxon>Araneae</taxon>
        <taxon>Araneomorphae</taxon>
        <taxon>Entelegynae</taxon>
        <taxon>Araneoidea</taxon>
        <taxon>Linyphiidae</taxon>
        <taxon>Erigoninae</taxon>
        <taxon>Oedothorax</taxon>
    </lineage>
</organism>
<feature type="region of interest" description="Disordered" evidence="1">
    <location>
        <begin position="234"/>
        <end position="329"/>
    </location>
</feature>
<evidence type="ECO:0000256" key="2">
    <source>
        <dbReference type="SAM" id="Phobius"/>
    </source>
</evidence>
<accession>A0AAV6U163</accession>
<dbReference type="EMBL" id="JAFNEN010000711">
    <property type="protein sequence ID" value="KAG8178207.1"/>
    <property type="molecule type" value="Genomic_DNA"/>
</dbReference>